<dbReference type="Proteomes" id="UP000663891">
    <property type="component" value="Unassembled WGS sequence"/>
</dbReference>
<reference evidence="2" key="1">
    <citation type="submission" date="2021-02" db="EMBL/GenBank/DDBJ databases">
        <authorList>
            <person name="Nowell W R."/>
        </authorList>
    </citation>
    <scope>NUCLEOTIDE SEQUENCE</scope>
</reference>
<organism evidence="2 3">
    <name type="scientific">Adineta steineri</name>
    <dbReference type="NCBI Taxonomy" id="433720"/>
    <lineage>
        <taxon>Eukaryota</taxon>
        <taxon>Metazoa</taxon>
        <taxon>Spiralia</taxon>
        <taxon>Gnathifera</taxon>
        <taxon>Rotifera</taxon>
        <taxon>Eurotatoria</taxon>
        <taxon>Bdelloidea</taxon>
        <taxon>Adinetida</taxon>
        <taxon>Adinetidae</taxon>
        <taxon>Adineta</taxon>
    </lineage>
</organism>
<evidence type="ECO:0000313" key="3">
    <source>
        <dbReference type="Proteomes" id="UP000663891"/>
    </source>
</evidence>
<evidence type="ECO:0000313" key="2">
    <source>
        <dbReference type="EMBL" id="CAF1501518.1"/>
    </source>
</evidence>
<gene>
    <name evidence="2" type="ORF">VCS650_LOCUS42270</name>
</gene>
<evidence type="ECO:0008006" key="4">
    <source>
        <dbReference type="Google" id="ProtNLM"/>
    </source>
</evidence>
<accession>A0A815T7A4</accession>
<dbReference type="InterPro" id="IPR052792">
    <property type="entry name" value="Thioredoxin_dom-contain_11"/>
</dbReference>
<dbReference type="SUPFAM" id="SSF52833">
    <property type="entry name" value="Thioredoxin-like"/>
    <property type="match status" value="1"/>
</dbReference>
<dbReference type="PANTHER" id="PTHR46497:SF1">
    <property type="entry name" value="THIOREDOXIN DOMAIN-CONTAINING PROTEIN 11"/>
    <property type="match status" value="1"/>
</dbReference>
<feature type="non-terminal residue" evidence="2">
    <location>
        <position position="148"/>
    </location>
</feature>
<sequence>MCNNVISLILLILLLTKSSDTFRLFSSDTGTYKEPRPFFTSSKKLIDDYYDGNLAQVSKTINSHTFVFVMYYASKLFSSDTGTYKEPRPFFTSSKKLIDDYYDGNLAQVSKTINSHTFVFVMYYANFCGISRRMRDPYEKAAAFYRER</sequence>
<proteinExistence type="predicted"/>
<keyword evidence="1" id="KW-0732">Signal</keyword>
<protein>
    <recommendedName>
        <fullName evidence="4">Thioredoxin domain-containing protein</fullName>
    </recommendedName>
</protein>
<dbReference type="PANTHER" id="PTHR46497">
    <property type="entry name" value="THIOREDOXIN DOMAIN-CONTAINING PROTEIN 11"/>
    <property type="match status" value="1"/>
</dbReference>
<dbReference type="EMBL" id="CAJNON010002150">
    <property type="protein sequence ID" value="CAF1501518.1"/>
    <property type="molecule type" value="Genomic_DNA"/>
</dbReference>
<dbReference type="InterPro" id="IPR036249">
    <property type="entry name" value="Thioredoxin-like_sf"/>
</dbReference>
<comment type="caution">
    <text evidence="2">The sequence shown here is derived from an EMBL/GenBank/DDBJ whole genome shotgun (WGS) entry which is preliminary data.</text>
</comment>
<dbReference type="AlphaFoldDB" id="A0A815T7A4"/>
<feature type="signal peptide" evidence="1">
    <location>
        <begin position="1"/>
        <end position="21"/>
    </location>
</feature>
<feature type="chain" id="PRO_5032803267" description="Thioredoxin domain-containing protein" evidence="1">
    <location>
        <begin position="22"/>
        <end position="148"/>
    </location>
</feature>
<evidence type="ECO:0000256" key="1">
    <source>
        <dbReference type="SAM" id="SignalP"/>
    </source>
</evidence>
<name>A0A815T7A4_9BILA</name>